<dbReference type="AlphaFoldDB" id="A0A1G8YQ87"/>
<proteinExistence type="inferred from homology"/>
<keyword evidence="8" id="KW-0472">Membrane</keyword>
<dbReference type="RefSeq" id="WP_092596555.1">
    <property type="nucleotide sequence ID" value="NZ_FNFI01000004.1"/>
</dbReference>
<keyword evidence="6" id="KW-1278">Translocase</keyword>
<dbReference type="SUPFAM" id="SSF52540">
    <property type="entry name" value="P-loop containing nucleoside triphosphate hydrolases"/>
    <property type="match status" value="1"/>
</dbReference>
<dbReference type="SMART" id="SM00382">
    <property type="entry name" value="AAA"/>
    <property type="match status" value="1"/>
</dbReference>
<dbReference type="PROSITE" id="PS00211">
    <property type="entry name" value="ABC_TRANSPORTER_1"/>
    <property type="match status" value="1"/>
</dbReference>
<keyword evidence="5 10" id="KW-0067">ATP-binding</keyword>
<dbReference type="FunFam" id="3.40.50.300:FF:000056">
    <property type="entry name" value="Cell division ATP-binding protein FtsE"/>
    <property type="match status" value="1"/>
</dbReference>
<dbReference type="InterPro" id="IPR050086">
    <property type="entry name" value="MetN_ABC_transporter-like"/>
</dbReference>
<evidence type="ECO:0000313" key="10">
    <source>
        <dbReference type="EMBL" id="SDK04958.1"/>
    </source>
</evidence>
<dbReference type="InterPro" id="IPR017871">
    <property type="entry name" value="ABC_transporter-like_CS"/>
</dbReference>
<dbReference type="STRING" id="586411.SAMN05216187_104176"/>
<evidence type="ECO:0000256" key="4">
    <source>
        <dbReference type="ARBA" id="ARBA00022741"/>
    </source>
</evidence>
<accession>A0A1G8YQ87</accession>
<dbReference type="GO" id="GO:0005886">
    <property type="term" value="C:plasma membrane"/>
    <property type="evidence" value="ECO:0007669"/>
    <property type="project" value="UniProtKB-ARBA"/>
</dbReference>
<evidence type="ECO:0000256" key="1">
    <source>
        <dbReference type="ARBA" id="ARBA00005417"/>
    </source>
</evidence>
<dbReference type="PANTHER" id="PTHR43166:SF30">
    <property type="entry name" value="METHIONINE IMPORT ATP-BINDING PROTEIN METN"/>
    <property type="match status" value="1"/>
</dbReference>
<evidence type="ECO:0000313" key="11">
    <source>
        <dbReference type="Proteomes" id="UP000242700"/>
    </source>
</evidence>
<evidence type="ECO:0000256" key="8">
    <source>
        <dbReference type="ARBA" id="ARBA00023136"/>
    </source>
</evidence>
<dbReference type="InterPro" id="IPR003439">
    <property type="entry name" value="ABC_transporter-like_ATP-bd"/>
</dbReference>
<evidence type="ECO:0000256" key="3">
    <source>
        <dbReference type="ARBA" id="ARBA00022475"/>
    </source>
</evidence>
<dbReference type="Gene3D" id="3.40.50.300">
    <property type="entry name" value="P-loop containing nucleotide triphosphate hydrolases"/>
    <property type="match status" value="1"/>
</dbReference>
<feature type="domain" description="ABC transporter" evidence="9">
    <location>
        <begin position="2"/>
        <end position="238"/>
    </location>
</feature>
<dbReference type="Proteomes" id="UP000242700">
    <property type="component" value="Unassembled WGS sequence"/>
</dbReference>
<name>A0A1G8YQ87_9STAP</name>
<gene>
    <name evidence="10" type="ORF">SAMN05216187_104176</name>
</gene>
<dbReference type="EMBL" id="FNFI01000004">
    <property type="protein sequence ID" value="SDK04958.1"/>
    <property type="molecule type" value="Genomic_DNA"/>
</dbReference>
<dbReference type="PANTHER" id="PTHR43166">
    <property type="entry name" value="AMINO ACID IMPORT ATP-BINDING PROTEIN"/>
    <property type="match status" value="1"/>
</dbReference>
<dbReference type="InterPro" id="IPR027417">
    <property type="entry name" value="P-loop_NTPase"/>
</dbReference>
<dbReference type="InterPro" id="IPR003593">
    <property type="entry name" value="AAA+_ATPase"/>
</dbReference>
<dbReference type="OrthoDB" id="9784332at2"/>
<keyword evidence="3" id="KW-1003">Cell membrane</keyword>
<sequence length="245" mass="27211">MIALTNVVKEFKGDDGPVKALNGITVHIEQSETFGIIGESGSGKSTLLRMINALETLDHGEIVVDGNNVSSLSAKALRLYRKKIGMIFQQFNLLNNKTVIENIMLPLKLHHFESALDIDEVLEFVGLSDKKNNYPSQLSGGQKQRVGIARALITNPKILLCDEPTSALDEKTTDEIVQVLKRAHKVYGMTIVVVTHELNVIKQLCDRTLVLEKGNVIDTIDIKPSSSTVSEELYYERILEVLKNE</sequence>
<evidence type="ECO:0000256" key="2">
    <source>
        <dbReference type="ARBA" id="ARBA00022448"/>
    </source>
</evidence>
<dbReference type="PROSITE" id="PS50893">
    <property type="entry name" value="ABC_TRANSPORTER_2"/>
    <property type="match status" value="1"/>
</dbReference>
<evidence type="ECO:0000256" key="5">
    <source>
        <dbReference type="ARBA" id="ARBA00022840"/>
    </source>
</evidence>
<keyword evidence="2" id="KW-0813">Transport</keyword>
<evidence type="ECO:0000259" key="9">
    <source>
        <dbReference type="PROSITE" id="PS50893"/>
    </source>
</evidence>
<dbReference type="GO" id="GO:0005524">
    <property type="term" value="F:ATP binding"/>
    <property type="evidence" value="ECO:0007669"/>
    <property type="project" value="UniProtKB-KW"/>
</dbReference>
<dbReference type="GO" id="GO:0006865">
    <property type="term" value="P:amino acid transport"/>
    <property type="evidence" value="ECO:0007669"/>
    <property type="project" value="UniProtKB-KW"/>
</dbReference>
<comment type="similarity">
    <text evidence="1">Belongs to the ABC transporter superfamily.</text>
</comment>
<dbReference type="GO" id="GO:0016887">
    <property type="term" value="F:ATP hydrolysis activity"/>
    <property type="evidence" value="ECO:0007669"/>
    <property type="project" value="InterPro"/>
</dbReference>
<reference evidence="11" key="1">
    <citation type="submission" date="2016-10" db="EMBL/GenBank/DDBJ databases">
        <authorList>
            <person name="Varghese N."/>
            <person name="Submissions S."/>
        </authorList>
    </citation>
    <scope>NUCLEOTIDE SEQUENCE [LARGE SCALE GENOMIC DNA]</scope>
    <source>
        <strain evidence="11">CGMCC 1.8911</strain>
    </source>
</reference>
<evidence type="ECO:0000256" key="7">
    <source>
        <dbReference type="ARBA" id="ARBA00022970"/>
    </source>
</evidence>
<keyword evidence="4" id="KW-0547">Nucleotide-binding</keyword>
<organism evidence="10 11">
    <name type="scientific">Jeotgalicoccus aerolatus</name>
    <dbReference type="NCBI Taxonomy" id="709510"/>
    <lineage>
        <taxon>Bacteria</taxon>
        <taxon>Bacillati</taxon>
        <taxon>Bacillota</taxon>
        <taxon>Bacilli</taxon>
        <taxon>Bacillales</taxon>
        <taxon>Staphylococcaceae</taxon>
        <taxon>Jeotgalicoccus</taxon>
    </lineage>
</organism>
<dbReference type="Pfam" id="PF00005">
    <property type="entry name" value="ABC_tran"/>
    <property type="match status" value="1"/>
</dbReference>
<evidence type="ECO:0000256" key="6">
    <source>
        <dbReference type="ARBA" id="ARBA00022967"/>
    </source>
</evidence>
<protein>
    <submittedName>
        <fullName evidence="10">D-methionine transport system ATP-binding protein</fullName>
    </submittedName>
</protein>
<keyword evidence="7" id="KW-0029">Amino-acid transport</keyword>